<dbReference type="InterPro" id="IPR008999">
    <property type="entry name" value="Actin-crosslinking"/>
</dbReference>
<dbReference type="InterPro" id="IPR050546">
    <property type="entry name" value="Glycosyl_Hydrlase_16"/>
</dbReference>
<dbReference type="GO" id="GO:0005975">
    <property type="term" value="P:carbohydrate metabolic process"/>
    <property type="evidence" value="ECO:0007669"/>
    <property type="project" value="InterPro"/>
</dbReference>
<organism evidence="5 6">
    <name type="scientific">Hwangdonia lutea</name>
    <dbReference type="NCBI Taxonomy" id="3075823"/>
    <lineage>
        <taxon>Bacteria</taxon>
        <taxon>Pseudomonadati</taxon>
        <taxon>Bacteroidota</taxon>
        <taxon>Flavobacteriia</taxon>
        <taxon>Flavobacteriales</taxon>
        <taxon>Flavobacteriaceae</taxon>
        <taxon>Hwangdonia</taxon>
    </lineage>
</organism>
<dbReference type="Gene3D" id="2.80.10.50">
    <property type="match status" value="1"/>
</dbReference>
<dbReference type="Proteomes" id="UP001302486">
    <property type="component" value="Chromosome"/>
</dbReference>
<dbReference type="SUPFAM" id="SSF50405">
    <property type="entry name" value="Actin-crosslinking proteins"/>
    <property type="match status" value="1"/>
</dbReference>
<reference evidence="6" key="1">
    <citation type="submission" date="2024-06" db="EMBL/GenBank/DDBJ databases">
        <title>Hwangdonia haimaensis gen. nov., sp. nov., a member of the family Flavobacteriaceae isolated from the haima cold seep.</title>
        <authorList>
            <person name="Li J."/>
        </authorList>
    </citation>
    <scope>NUCLEOTIDE SEQUENCE [LARGE SCALE GENOMIC DNA]</scope>
    <source>
        <strain evidence="6">SCSIO 19198</strain>
    </source>
</reference>
<dbReference type="EMBL" id="CP136521">
    <property type="protein sequence ID" value="WOD42797.1"/>
    <property type="molecule type" value="Genomic_DNA"/>
</dbReference>
<evidence type="ECO:0000313" key="5">
    <source>
        <dbReference type="EMBL" id="WOD42797.1"/>
    </source>
</evidence>
<dbReference type="PROSITE" id="PS51762">
    <property type="entry name" value="GH16_2"/>
    <property type="match status" value="1"/>
</dbReference>
<evidence type="ECO:0000313" key="6">
    <source>
        <dbReference type="Proteomes" id="UP001302486"/>
    </source>
</evidence>
<dbReference type="CDD" id="cd23342">
    <property type="entry name" value="beta-trefoil_FSCN_ZgPorA-like"/>
    <property type="match status" value="1"/>
</dbReference>
<sequence>MMKKITLFLSKIKWSIMALVFMANVSAFGQTPGGDWYLKWSDEFNGNSLNTNHWNVEVGNLNINNELQTYTADRVTVGNGHLTIFASWDFQENRMESGRINSADKIVWDEGYTEARIKFEDWDWNGKDATFAAFWSLGESFGNPNISAHNVNGGSAWPSCGEIDMMEMVPNHDAISTIHYNPSLDYNGDGDSDVQTWPHNWVYHTVSRPAPDWTQWHTFGCEKTDTELKFYIDGVYFGSHYLDDTRKEYHQPFFYILNVAIGGDLAGNPPNNYDVYVKMNVDYVRYYKRPWTISLKGSNNKFVSSNNGTSGMMCDRPSVGDWEKFDIIDRGDGKVAIKGSNGKYVSSNNGASPMMCDRSSIGGWEVFTWVDLGNSQFALKGSNGKYVSSEGGNAGMMCNRSSIGAWETFNYQTTSHAAKNSAKDKQLLSDDMDEKLISDIKVFPNPVINKLNINTKEKNYTLSVFDMLGKQVYEASEINGATTINVEKMNSGLYVIKINSKNGSHTQLVVVN</sequence>
<accession>A0AA97HPM4</accession>
<dbReference type="KEGG" id="hws:RNZ46_12440"/>
<dbReference type="InterPro" id="IPR000757">
    <property type="entry name" value="Beta-glucanase-like"/>
</dbReference>
<dbReference type="GO" id="GO:0004553">
    <property type="term" value="F:hydrolase activity, hydrolyzing O-glycosyl compounds"/>
    <property type="evidence" value="ECO:0007669"/>
    <property type="project" value="InterPro"/>
</dbReference>
<feature type="signal peptide" evidence="3">
    <location>
        <begin position="1"/>
        <end position="29"/>
    </location>
</feature>
<dbReference type="PANTHER" id="PTHR10963:SF55">
    <property type="entry name" value="GLYCOSIDE HYDROLASE FAMILY 16 PROTEIN"/>
    <property type="match status" value="1"/>
</dbReference>
<dbReference type="Pfam" id="PF18962">
    <property type="entry name" value="Por_Secre_tail"/>
    <property type="match status" value="1"/>
</dbReference>
<dbReference type="PANTHER" id="PTHR10963">
    <property type="entry name" value="GLYCOSYL HYDROLASE-RELATED"/>
    <property type="match status" value="1"/>
</dbReference>
<gene>
    <name evidence="5" type="ORF">RNZ46_12440</name>
</gene>
<dbReference type="RefSeq" id="WP_316982488.1">
    <property type="nucleotide sequence ID" value="NZ_CP136521.1"/>
</dbReference>
<protein>
    <submittedName>
        <fullName evidence="5">T9SS type A sorting domain-containing protein</fullName>
    </submittedName>
</protein>
<comment type="similarity">
    <text evidence="1">Belongs to the glycosyl hydrolase 16 family.</text>
</comment>
<proteinExistence type="inferred from homology"/>
<dbReference type="InterPro" id="IPR026444">
    <property type="entry name" value="Secre_tail"/>
</dbReference>
<dbReference type="NCBIfam" id="TIGR04183">
    <property type="entry name" value="Por_Secre_tail"/>
    <property type="match status" value="1"/>
</dbReference>
<dbReference type="InterPro" id="IPR013320">
    <property type="entry name" value="ConA-like_dom_sf"/>
</dbReference>
<dbReference type="SUPFAM" id="SSF49899">
    <property type="entry name" value="Concanavalin A-like lectins/glucanases"/>
    <property type="match status" value="1"/>
</dbReference>
<keyword evidence="2 3" id="KW-0732">Signal</keyword>
<evidence type="ECO:0000259" key="4">
    <source>
        <dbReference type="PROSITE" id="PS51762"/>
    </source>
</evidence>
<feature type="chain" id="PRO_5041693841" evidence="3">
    <location>
        <begin position="30"/>
        <end position="512"/>
    </location>
</feature>
<dbReference type="CDD" id="cd08023">
    <property type="entry name" value="GH16_laminarinase_like"/>
    <property type="match status" value="1"/>
</dbReference>
<keyword evidence="6" id="KW-1185">Reference proteome</keyword>
<evidence type="ECO:0000256" key="1">
    <source>
        <dbReference type="ARBA" id="ARBA00006865"/>
    </source>
</evidence>
<dbReference type="Gene3D" id="2.60.120.200">
    <property type="match status" value="1"/>
</dbReference>
<dbReference type="AlphaFoldDB" id="A0AA97HPM4"/>
<name>A0AA97HPM4_9FLAO</name>
<evidence type="ECO:0000256" key="2">
    <source>
        <dbReference type="ARBA" id="ARBA00022729"/>
    </source>
</evidence>
<evidence type="ECO:0000256" key="3">
    <source>
        <dbReference type="SAM" id="SignalP"/>
    </source>
</evidence>
<feature type="domain" description="GH16" evidence="4">
    <location>
        <begin position="26"/>
        <end position="292"/>
    </location>
</feature>